<dbReference type="RefSeq" id="WP_145222925.1">
    <property type="nucleotide sequence ID" value="NZ_CP036432.1"/>
</dbReference>
<dbReference type="EC" id="3.4.19.5" evidence="3"/>
<dbReference type="CDD" id="cd04701">
    <property type="entry name" value="Asparaginase_2"/>
    <property type="match status" value="1"/>
</dbReference>
<organism evidence="3 4">
    <name type="scientific">Stieleria magnilauensis</name>
    <dbReference type="NCBI Taxonomy" id="2527963"/>
    <lineage>
        <taxon>Bacteria</taxon>
        <taxon>Pseudomonadati</taxon>
        <taxon>Planctomycetota</taxon>
        <taxon>Planctomycetia</taxon>
        <taxon>Pirellulales</taxon>
        <taxon>Pirellulaceae</taxon>
        <taxon>Stieleria</taxon>
    </lineage>
</organism>
<keyword evidence="4" id="KW-1185">Reference proteome</keyword>
<reference evidence="3 4" key="1">
    <citation type="submission" date="2019-02" db="EMBL/GenBank/DDBJ databases">
        <title>Deep-cultivation of Planctomycetes and their phenomic and genomic characterization uncovers novel biology.</title>
        <authorList>
            <person name="Wiegand S."/>
            <person name="Jogler M."/>
            <person name="Boedeker C."/>
            <person name="Pinto D."/>
            <person name="Vollmers J."/>
            <person name="Rivas-Marin E."/>
            <person name="Kohn T."/>
            <person name="Peeters S.H."/>
            <person name="Heuer A."/>
            <person name="Rast P."/>
            <person name="Oberbeckmann S."/>
            <person name="Bunk B."/>
            <person name="Jeske O."/>
            <person name="Meyerdierks A."/>
            <person name="Storesund J.E."/>
            <person name="Kallscheuer N."/>
            <person name="Luecker S."/>
            <person name="Lage O.M."/>
            <person name="Pohl T."/>
            <person name="Merkel B.J."/>
            <person name="Hornburger P."/>
            <person name="Mueller R.-W."/>
            <person name="Bruemmer F."/>
            <person name="Labrenz M."/>
            <person name="Spormann A.M."/>
            <person name="Op den Camp H."/>
            <person name="Overmann J."/>
            <person name="Amann R."/>
            <person name="Jetten M.S.M."/>
            <person name="Mascher T."/>
            <person name="Medema M.H."/>
            <person name="Devos D.P."/>
            <person name="Kaster A.-K."/>
            <person name="Ovreas L."/>
            <person name="Rohde M."/>
            <person name="Galperin M.Y."/>
            <person name="Jogler C."/>
        </authorList>
    </citation>
    <scope>NUCLEOTIDE SEQUENCE [LARGE SCALE GENOMIC DNA]</scope>
    <source>
        <strain evidence="3 4">TBK1r</strain>
    </source>
</reference>
<dbReference type="PANTHER" id="PTHR10188:SF6">
    <property type="entry name" value="N(4)-(BETA-N-ACETYLGLUCOSAMINYL)-L-ASPARAGINASE"/>
    <property type="match status" value="1"/>
</dbReference>
<gene>
    <name evidence="3" type="primary">iaaA</name>
    <name evidence="3" type="ORF">TBK1r_46220</name>
</gene>
<dbReference type="Gene3D" id="3.10.450.50">
    <property type="match status" value="1"/>
</dbReference>
<dbReference type="Gene3D" id="3.60.20.30">
    <property type="entry name" value="(Glycosyl)asparaginase"/>
    <property type="match status" value="1"/>
</dbReference>
<dbReference type="Proteomes" id="UP000318081">
    <property type="component" value="Chromosome"/>
</dbReference>
<dbReference type="EMBL" id="CP036432">
    <property type="protein sequence ID" value="QDV85607.1"/>
    <property type="molecule type" value="Genomic_DNA"/>
</dbReference>
<evidence type="ECO:0000256" key="1">
    <source>
        <dbReference type="SAM" id="MobiDB-lite"/>
    </source>
</evidence>
<sequence length="471" mass="50467">MVVWMTIVFIESPMTRPVHAETAQPKRWAIVIHGGAGGDPSKWSDEKRNARLDGLEAALKIGRDLLAGGGSSLDAVEAVIRSLEDNASFNAGRGAVLTQAGNAELDASIMDGRNRACGAIAGVTTIKNPIATARLVMTDTKHVLLVGRGAEAFAASKNVPLVDPKYFLSRRRRTPQQPDPSEHPHLGTVGCAALDSEGNLAAGTSTGGTPKKLPGRVGDSPIVGAGTFADNASCAVSGTGVGEEYIRNAVAYDIAAQMLYAKRSLETAITEIMTERLQPGIGGLIGVSHDGQIVMQHNTPGMSCAAADSNGRFETHLALDNGGRPAVNAAKPIDAAKPINAARSTDADKEEIRRLIGQQADAWNAGDIDRFMDVYWHDEELTFCSAGSITRGWTATLERYKRRYPDKATMGNLSFSDLEFLRLGDDAFQVLGVWQLTRDATPIGGRFTLVLRRFDDTWRIVHDHTSVRDAP</sequence>
<dbReference type="InterPro" id="IPR027843">
    <property type="entry name" value="DUF4440"/>
</dbReference>
<dbReference type="SUPFAM" id="SSF54427">
    <property type="entry name" value="NTF2-like"/>
    <property type="match status" value="1"/>
</dbReference>
<protein>
    <submittedName>
        <fullName evidence="3">Isoaspartyl peptidase</fullName>
        <ecNumber evidence="3">3.4.19.5</ecNumber>
    </submittedName>
</protein>
<proteinExistence type="predicted"/>
<dbReference type="GO" id="GO:0008798">
    <property type="term" value="F:beta-aspartyl-peptidase activity"/>
    <property type="evidence" value="ECO:0007669"/>
    <property type="project" value="UniProtKB-EC"/>
</dbReference>
<keyword evidence="3" id="KW-0378">Hydrolase</keyword>
<dbReference type="Pfam" id="PF01112">
    <property type="entry name" value="Asparaginase_2"/>
    <property type="match status" value="1"/>
</dbReference>
<dbReference type="InterPro" id="IPR000246">
    <property type="entry name" value="Peptidase_T2"/>
</dbReference>
<dbReference type="PANTHER" id="PTHR10188">
    <property type="entry name" value="L-ASPARAGINASE"/>
    <property type="match status" value="1"/>
</dbReference>
<feature type="region of interest" description="Disordered" evidence="1">
    <location>
        <begin position="171"/>
        <end position="190"/>
    </location>
</feature>
<dbReference type="SUPFAM" id="SSF56235">
    <property type="entry name" value="N-terminal nucleophile aminohydrolases (Ntn hydrolases)"/>
    <property type="match status" value="1"/>
</dbReference>
<dbReference type="InterPro" id="IPR029055">
    <property type="entry name" value="Ntn_hydrolases_N"/>
</dbReference>
<dbReference type="Pfam" id="PF14534">
    <property type="entry name" value="DUF4440"/>
    <property type="match status" value="1"/>
</dbReference>
<dbReference type="InterPro" id="IPR032710">
    <property type="entry name" value="NTF2-like_dom_sf"/>
</dbReference>
<name>A0ABX5XVK0_9BACT</name>
<evidence type="ECO:0000259" key="2">
    <source>
        <dbReference type="Pfam" id="PF14534"/>
    </source>
</evidence>
<evidence type="ECO:0000313" key="4">
    <source>
        <dbReference type="Proteomes" id="UP000318081"/>
    </source>
</evidence>
<evidence type="ECO:0000313" key="3">
    <source>
        <dbReference type="EMBL" id="QDV85607.1"/>
    </source>
</evidence>
<feature type="domain" description="DUF4440" evidence="2">
    <location>
        <begin position="352"/>
        <end position="460"/>
    </location>
</feature>
<accession>A0ABX5XVK0</accession>